<dbReference type="SMART" id="SM00857">
    <property type="entry name" value="Resolvase"/>
    <property type="match status" value="1"/>
</dbReference>
<dbReference type="InterPro" id="IPR011109">
    <property type="entry name" value="DNA_bind_recombinase_dom"/>
</dbReference>
<dbReference type="PANTHER" id="PTHR30461:SF23">
    <property type="entry name" value="DNA RECOMBINASE-RELATED"/>
    <property type="match status" value="1"/>
</dbReference>
<evidence type="ECO:0000313" key="4">
    <source>
        <dbReference type="Proteomes" id="UP001596096"/>
    </source>
</evidence>
<dbReference type="Proteomes" id="UP001596096">
    <property type="component" value="Unassembled WGS sequence"/>
</dbReference>
<dbReference type="RefSeq" id="WP_219544203.1">
    <property type="nucleotide sequence ID" value="NZ_JAHKRN010000007.1"/>
</dbReference>
<dbReference type="InterPro" id="IPR006119">
    <property type="entry name" value="Resolv_N"/>
</dbReference>
<accession>A0ABW1BW99</accession>
<name>A0ABW1BW99_9ACTN</name>
<evidence type="ECO:0000259" key="2">
    <source>
        <dbReference type="PROSITE" id="PS51737"/>
    </source>
</evidence>
<organism evidence="3 4">
    <name type="scientific">Nonomuraea harbinensis</name>
    <dbReference type="NCBI Taxonomy" id="1286938"/>
    <lineage>
        <taxon>Bacteria</taxon>
        <taxon>Bacillati</taxon>
        <taxon>Actinomycetota</taxon>
        <taxon>Actinomycetes</taxon>
        <taxon>Streptosporangiales</taxon>
        <taxon>Streptosporangiaceae</taxon>
        <taxon>Nonomuraea</taxon>
    </lineage>
</organism>
<gene>
    <name evidence="3" type="ORF">ACFPUY_17255</name>
</gene>
<dbReference type="Pfam" id="PF00239">
    <property type="entry name" value="Resolvase"/>
    <property type="match status" value="1"/>
</dbReference>
<dbReference type="CDD" id="cd00338">
    <property type="entry name" value="Ser_Recombinase"/>
    <property type="match status" value="1"/>
</dbReference>
<dbReference type="EMBL" id="JBHSNW010000007">
    <property type="protein sequence ID" value="MFC5816846.1"/>
    <property type="molecule type" value="Genomic_DNA"/>
</dbReference>
<reference evidence="4" key="1">
    <citation type="journal article" date="2019" name="Int. J. Syst. Evol. Microbiol.">
        <title>The Global Catalogue of Microorganisms (GCM) 10K type strain sequencing project: providing services to taxonomists for standard genome sequencing and annotation.</title>
        <authorList>
            <consortium name="The Broad Institute Genomics Platform"/>
            <consortium name="The Broad Institute Genome Sequencing Center for Infectious Disease"/>
            <person name="Wu L."/>
            <person name="Ma J."/>
        </authorList>
    </citation>
    <scope>NUCLEOTIDE SEQUENCE [LARGE SCALE GENOMIC DNA]</scope>
    <source>
        <strain evidence="4">CGMCC 4.7106</strain>
    </source>
</reference>
<dbReference type="Pfam" id="PF07508">
    <property type="entry name" value="Recombinase"/>
    <property type="match status" value="1"/>
</dbReference>
<sequence length="515" mass="57510">MSPATAAIVDYCRISYDKRGDAEGVETQHLENIESAEELGEEITATYVDNDLSAFSGVERPDYQRLLSDMAAGKVRLIIVRHADRLHRDVEEVTQFIKVARACKVKLYSGMKGSFYNLEKAAGRKELVADTLSASYESDHRGERVSDARKRQARNGAYGGGVRPYGWGVDTGRVRSVCVNPKAPISERRYEDRPVLDMTRHREDEAAEIRRWAKDLLAGVPTDQVLRDMARRGVQTVSQTDGRTLKRHGKVIEAQGWTARTVKQILTHPRTSGHAVYQGKIIRRDAYPAIIPEDTRQALITLFADPSRKTSPGNTPKWLGSLIVLCGRCDDGTVASVRRNSRGEPVYRCRSKDHSLPKAEELDAYLARVLIKRLSREDVHDLLPVNVDVDAAALREEIVTLNQAKKNAARKVTLRKWDEETADEAIATAMARIEEIRQILRQVTSDSPLAEFATSDDAQRTWDGLSLGRKREILKLLVTVKVIPPGRRRNVPVEECVTISPNTPTPPQPGMPVAA</sequence>
<dbReference type="PANTHER" id="PTHR30461">
    <property type="entry name" value="DNA-INVERTASE FROM LAMBDOID PROPHAGE"/>
    <property type="match status" value="1"/>
</dbReference>
<comment type="caution">
    <text evidence="3">The sequence shown here is derived from an EMBL/GenBank/DDBJ whole genome shotgun (WGS) entry which is preliminary data.</text>
</comment>
<feature type="domain" description="Resolvase/invertase-type recombinase catalytic" evidence="1">
    <location>
        <begin position="7"/>
        <end position="156"/>
    </location>
</feature>
<keyword evidence="4" id="KW-1185">Reference proteome</keyword>
<evidence type="ECO:0000313" key="3">
    <source>
        <dbReference type="EMBL" id="MFC5816846.1"/>
    </source>
</evidence>
<protein>
    <submittedName>
        <fullName evidence="3">Recombinase family protein</fullName>
    </submittedName>
</protein>
<evidence type="ECO:0000259" key="1">
    <source>
        <dbReference type="PROSITE" id="PS51736"/>
    </source>
</evidence>
<dbReference type="InterPro" id="IPR050639">
    <property type="entry name" value="SSR_resolvase"/>
</dbReference>
<feature type="domain" description="Recombinase" evidence="2">
    <location>
        <begin position="187"/>
        <end position="309"/>
    </location>
</feature>
<dbReference type="PROSITE" id="PS51737">
    <property type="entry name" value="RECOMBINASE_DNA_BIND"/>
    <property type="match status" value="1"/>
</dbReference>
<proteinExistence type="predicted"/>
<dbReference type="PROSITE" id="PS51736">
    <property type="entry name" value="RECOMBINASES_3"/>
    <property type="match status" value="1"/>
</dbReference>